<keyword evidence="2" id="KW-0413">Isomerase</keyword>
<dbReference type="PIRSF" id="PIRSF016184">
    <property type="entry name" value="PhzC_PhzF"/>
    <property type="match status" value="1"/>
</dbReference>
<feature type="active site" evidence="3">
    <location>
        <position position="45"/>
    </location>
</feature>
<organism evidence="4 5">
    <name type="scientific">Selenomonas timonae</name>
    <dbReference type="NCBI Taxonomy" id="2754044"/>
    <lineage>
        <taxon>Bacteria</taxon>
        <taxon>Bacillati</taxon>
        <taxon>Bacillota</taxon>
        <taxon>Negativicutes</taxon>
        <taxon>Selenomonadales</taxon>
        <taxon>Selenomonadaceae</taxon>
        <taxon>Selenomonas</taxon>
    </lineage>
</organism>
<dbReference type="SUPFAM" id="SSF54506">
    <property type="entry name" value="Diaminopimelate epimerase-like"/>
    <property type="match status" value="1"/>
</dbReference>
<proteinExistence type="inferred from homology"/>
<dbReference type="Proteomes" id="UP000515480">
    <property type="component" value="Chromosome"/>
</dbReference>
<sequence length="274" mass="30463">MLKQYIVDAFTDRIFHGNPAAVCVLEQWLPDDLMIQIAAENNLSETAFTVKEGARNRLRWFTPSTEIDLCGHATLATAYVLLNYYEQNVPQIVFDTLSGDLTVQRHSDLYEMNFPAYELHEVPVTNEMEEALGIRPMEAWMGRDLLCVLPSEDDVQAFVPDAEKALHLPGLILHTTAQGKDADYVLRSYAPKLGIAEDPVCGSGNCHTAPFWAKRLDKEGLTAYQCSARGGTLYCSVQGDRVRIAGKAALYAIAELQIAIHGLSFGEAYASRRY</sequence>
<dbReference type="AlphaFoldDB" id="A0A7G7VJV8"/>
<name>A0A7G7VJV8_9FIRM</name>
<dbReference type="PANTHER" id="PTHR13774">
    <property type="entry name" value="PHENAZINE BIOSYNTHESIS PROTEIN"/>
    <property type="match status" value="1"/>
</dbReference>
<dbReference type="GO" id="GO:0005737">
    <property type="term" value="C:cytoplasm"/>
    <property type="evidence" value="ECO:0007669"/>
    <property type="project" value="TreeGrafter"/>
</dbReference>
<evidence type="ECO:0000313" key="5">
    <source>
        <dbReference type="Proteomes" id="UP000515480"/>
    </source>
</evidence>
<dbReference type="EMBL" id="CP060204">
    <property type="protein sequence ID" value="QNH54401.1"/>
    <property type="molecule type" value="Genomic_DNA"/>
</dbReference>
<gene>
    <name evidence="4" type="ORF">H1B31_00015</name>
</gene>
<dbReference type="PANTHER" id="PTHR13774:SF17">
    <property type="entry name" value="PHENAZINE BIOSYNTHESIS-LIKE DOMAIN-CONTAINING PROTEIN"/>
    <property type="match status" value="1"/>
</dbReference>
<dbReference type="Pfam" id="PF02567">
    <property type="entry name" value="PhzC-PhzF"/>
    <property type="match status" value="1"/>
</dbReference>
<dbReference type="InterPro" id="IPR003719">
    <property type="entry name" value="Phenazine_PhzF-like"/>
</dbReference>
<accession>A0A7G7VJV8</accession>
<evidence type="ECO:0000256" key="3">
    <source>
        <dbReference type="PIRSR" id="PIRSR016184-1"/>
    </source>
</evidence>
<dbReference type="GO" id="GO:0016853">
    <property type="term" value="F:isomerase activity"/>
    <property type="evidence" value="ECO:0007669"/>
    <property type="project" value="UniProtKB-KW"/>
</dbReference>
<protein>
    <submittedName>
        <fullName evidence="4">PhzF family phenazine biosynthesis protein</fullName>
    </submittedName>
</protein>
<keyword evidence="5" id="KW-1185">Reference proteome</keyword>
<dbReference type="KEGG" id="stim:H1B31_00015"/>
<evidence type="ECO:0000256" key="1">
    <source>
        <dbReference type="ARBA" id="ARBA00008270"/>
    </source>
</evidence>
<evidence type="ECO:0000256" key="2">
    <source>
        <dbReference type="ARBA" id="ARBA00023235"/>
    </source>
</evidence>
<evidence type="ECO:0000313" key="4">
    <source>
        <dbReference type="EMBL" id="QNH54401.1"/>
    </source>
</evidence>
<dbReference type="RefSeq" id="WP_185980393.1">
    <property type="nucleotide sequence ID" value="NZ_CP060204.1"/>
</dbReference>
<dbReference type="Gene3D" id="3.10.310.10">
    <property type="entry name" value="Diaminopimelate Epimerase, Chain A, domain 1"/>
    <property type="match status" value="2"/>
</dbReference>
<dbReference type="NCBIfam" id="TIGR00654">
    <property type="entry name" value="PhzF_family"/>
    <property type="match status" value="1"/>
</dbReference>
<reference evidence="4 5" key="1">
    <citation type="submission" date="2020-07" db="EMBL/GenBank/DDBJ databases">
        <title>Complete genome and description of Selenomonas timonensis sp. nov., a new bacterium isolated from a gingivitis subject.</title>
        <authorList>
            <person name="Antezack A."/>
        </authorList>
    </citation>
    <scope>NUCLEOTIDE SEQUENCE [LARGE SCALE GENOMIC DNA]</scope>
    <source>
        <strain evidence="4 5">Marseille-Q3039</strain>
    </source>
</reference>
<comment type="similarity">
    <text evidence="1">Belongs to the PhzF family.</text>
</comment>